<organism evidence="2 3">
    <name type="scientific">Liquorilactobacillus hordei DSM 19519</name>
    <dbReference type="NCBI Taxonomy" id="1423759"/>
    <lineage>
        <taxon>Bacteria</taxon>
        <taxon>Bacillati</taxon>
        <taxon>Bacillota</taxon>
        <taxon>Bacilli</taxon>
        <taxon>Lactobacillales</taxon>
        <taxon>Lactobacillaceae</taxon>
        <taxon>Liquorilactobacillus</taxon>
    </lineage>
</organism>
<reference evidence="2 3" key="1">
    <citation type="journal article" date="2015" name="Genome Announc.">
        <title>Expanding the biotechnology potential of lactobacilli through comparative genomics of 213 strains and associated genera.</title>
        <authorList>
            <person name="Sun Z."/>
            <person name="Harris H.M."/>
            <person name="McCann A."/>
            <person name="Guo C."/>
            <person name="Argimon S."/>
            <person name="Zhang W."/>
            <person name="Yang X."/>
            <person name="Jeffery I.B."/>
            <person name="Cooney J.C."/>
            <person name="Kagawa T.F."/>
            <person name="Liu W."/>
            <person name="Song Y."/>
            <person name="Salvetti E."/>
            <person name="Wrobel A."/>
            <person name="Rasinkangas P."/>
            <person name="Parkhill J."/>
            <person name="Rea M.C."/>
            <person name="O'Sullivan O."/>
            <person name="Ritari J."/>
            <person name="Douillard F.P."/>
            <person name="Paul Ross R."/>
            <person name="Yang R."/>
            <person name="Briner A.E."/>
            <person name="Felis G.E."/>
            <person name="de Vos W.M."/>
            <person name="Barrangou R."/>
            <person name="Klaenhammer T.R."/>
            <person name="Caufield P.W."/>
            <person name="Cui Y."/>
            <person name="Zhang H."/>
            <person name="O'Toole P.W."/>
        </authorList>
    </citation>
    <scope>NUCLEOTIDE SEQUENCE [LARGE SCALE GENOMIC DNA]</scope>
    <source>
        <strain evidence="2 3">DSM 19519</strain>
    </source>
</reference>
<comment type="caution">
    <text evidence="2">The sequence shown here is derived from an EMBL/GenBank/DDBJ whole genome shotgun (WGS) entry which is preliminary data.</text>
</comment>
<evidence type="ECO:0000256" key="1">
    <source>
        <dbReference type="SAM" id="Phobius"/>
    </source>
</evidence>
<dbReference type="PATRIC" id="fig|1423759.3.peg.1894"/>
<keyword evidence="1" id="KW-0812">Transmembrane</keyword>
<dbReference type="Proteomes" id="UP000051448">
    <property type="component" value="Unassembled WGS sequence"/>
</dbReference>
<proteinExistence type="predicted"/>
<feature type="transmembrane region" description="Helical" evidence="1">
    <location>
        <begin position="26"/>
        <end position="44"/>
    </location>
</feature>
<accession>A0A0R1M756</accession>
<name>A0A0R1M756_9LACO</name>
<sequence length="161" mass="18628">MAIALISLLSAAVIYLFVAGISNQWIWSSIILFVFIIVTWFLKWRVDWKHGGIIILVITAFFGSMADMRGNQIYNEPIRLFYRDLGKFEVLTQSTTINGTTGTNYYFNIINASGHVVKHILIVEVIIFRFFEYLILYAIVLSILVPFFKLIRKIGRRIDID</sequence>
<evidence type="ECO:0000313" key="3">
    <source>
        <dbReference type="Proteomes" id="UP000051448"/>
    </source>
</evidence>
<keyword evidence="1" id="KW-0472">Membrane</keyword>
<dbReference type="AlphaFoldDB" id="A0A0R1M756"/>
<gene>
    <name evidence="2" type="ORF">FC92_GL001812</name>
</gene>
<feature type="transmembrane region" description="Helical" evidence="1">
    <location>
        <begin position="51"/>
        <end position="68"/>
    </location>
</feature>
<keyword evidence="1" id="KW-1133">Transmembrane helix</keyword>
<evidence type="ECO:0000313" key="2">
    <source>
        <dbReference type="EMBL" id="KRL03910.1"/>
    </source>
</evidence>
<dbReference type="EMBL" id="AZDX01000059">
    <property type="protein sequence ID" value="KRL03910.1"/>
    <property type="molecule type" value="Genomic_DNA"/>
</dbReference>
<feature type="transmembrane region" description="Helical" evidence="1">
    <location>
        <begin position="126"/>
        <end position="148"/>
    </location>
</feature>
<protein>
    <submittedName>
        <fullName evidence="2">Uncharacterized protein</fullName>
    </submittedName>
</protein>
<keyword evidence="3" id="KW-1185">Reference proteome</keyword>